<reference evidence="2 3" key="1">
    <citation type="submission" date="2021-06" db="EMBL/GenBank/DDBJ databases">
        <authorList>
            <person name="Palmer J.M."/>
        </authorList>
    </citation>
    <scope>NUCLEOTIDE SEQUENCE [LARGE SCALE GENOMIC DNA]</scope>
    <source>
        <strain evidence="2 3">XC_2019</strain>
        <tissue evidence="2">Muscle</tissue>
    </source>
</reference>
<feature type="region of interest" description="Disordered" evidence="1">
    <location>
        <begin position="1"/>
        <end position="21"/>
    </location>
</feature>
<proteinExistence type="predicted"/>
<organism evidence="2 3">
    <name type="scientific">Xenoophorus captivus</name>
    <dbReference type="NCBI Taxonomy" id="1517983"/>
    <lineage>
        <taxon>Eukaryota</taxon>
        <taxon>Metazoa</taxon>
        <taxon>Chordata</taxon>
        <taxon>Craniata</taxon>
        <taxon>Vertebrata</taxon>
        <taxon>Euteleostomi</taxon>
        <taxon>Actinopterygii</taxon>
        <taxon>Neopterygii</taxon>
        <taxon>Teleostei</taxon>
        <taxon>Neoteleostei</taxon>
        <taxon>Acanthomorphata</taxon>
        <taxon>Ovalentaria</taxon>
        <taxon>Atherinomorphae</taxon>
        <taxon>Cyprinodontiformes</taxon>
        <taxon>Goodeidae</taxon>
        <taxon>Xenoophorus</taxon>
    </lineage>
</organism>
<sequence length="123" mass="13381">TAQKRAAEPAVGDPETLPLSPGLQHLYRTQKDLVGHEPEVLLRGDSGYEDRGSLLQQIYVLRFSSWSVAAPGVRLLALDTIGPRRAASCILGSWFTTLEGGKLSPRLALIIFALKGTNFTDLH</sequence>
<gene>
    <name evidence="2" type="ORF">XENOCAPTIV_019380</name>
</gene>
<comment type="caution">
    <text evidence="2">The sequence shown here is derived from an EMBL/GenBank/DDBJ whole genome shotgun (WGS) entry which is preliminary data.</text>
</comment>
<evidence type="ECO:0000313" key="2">
    <source>
        <dbReference type="EMBL" id="MEQ2216619.1"/>
    </source>
</evidence>
<evidence type="ECO:0000256" key="1">
    <source>
        <dbReference type="SAM" id="MobiDB-lite"/>
    </source>
</evidence>
<dbReference type="EMBL" id="JAHRIN010071325">
    <property type="protein sequence ID" value="MEQ2216619.1"/>
    <property type="molecule type" value="Genomic_DNA"/>
</dbReference>
<keyword evidence="3" id="KW-1185">Reference proteome</keyword>
<protein>
    <submittedName>
        <fullName evidence="2">Uncharacterized protein</fullName>
    </submittedName>
</protein>
<accession>A0ABV0S7S4</accession>
<feature type="non-terminal residue" evidence="2">
    <location>
        <position position="1"/>
    </location>
</feature>
<evidence type="ECO:0000313" key="3">
    <source>
        <dbReference type="Proteomes" id="UP001434883"/>
    </source>
</evidence>
<name>A0ABV0S7S4_9TELE</name>
<dbReference type="Proteomes" id="UP001434883">
    <property type="component" value="Unassembled WGS sequence"/>
</dbReference>